<evidence type="ECO:0000256" key="3">
    <source>
        <dbReference type="ARBA" id="ARBA00022676"/>
    </source>
</evidence>
<organism evidence="10 11">
    <name type="scientific">Candidatus Daviesbacteria bacterium RIFCSPHIGHO2_12_FULL_37_11</name>
    <dbReference type="NCBI Taxonomy" id="1797777"/>
    <lineage>
        <taxon>Bacteria</taxon>
        <taxon>Candidatus Daviesiibacteriota</taxon>
    </lineage>
</organism>
<dbReference type="GO" id="GO:0005886">
    <property type="term" value="C:plasma membrane"/>
    <property type="evidence" value="ECO:0007669"/>
    <property type="project" value="UniProtKB-SubCell"/>
</dbReference>
<name>A0A1F5KB89_9BACT</name>
<feature type="transmembrane region" description="Helical" evidence="9">
    <location>
        <begin position="334"/>
        <end position="352"/>
    </location>
</feature>
<feature type="transmembrane region" description="Helical" evidence="9">
    <location>
        <begin position="309"/>
        <end position="328"/>
    </location>
</feature>
<keyword evidence="3" id="KW-0328">Glycosyltransferase</keyword>
<evidence type="ECO:0000256" key="2">
    <source>
        <dbReference type="ARBA" id="ARBA00022475"/>
    </source>
</evidence>
<evidence type="ECO:0000256" key="8">
    <source>
        <dbReference type="SAM" id="MobiDB-lite"/>
    </source>
</evidence>
<protein>
    <recommendedName>
        <fullName evidence="12">Glycosyltransferase RgtA/B/C/D-like domain-containing protein</fullName>
    </recommendedName>
</protein>
<dbReference type="PANTHER" id="PTHR33908">
    <property type="entry name" value="MANNOSYLTRANSFERASE YKCB-RELATED"/>
    <property type="match status" value="1"/>
</dbReference>
<feature type="transmembrane region" description="Helical" evidence="9">
    <location>
        <begin position="60"/>
        <end position="80"/>
    </location>
</feature>
<evidence type="ECO:0000256" key="4">
    <source>
        <dbReference type="ARBA" id="ARBA00022679"/>
    </source>
</evidence>
<dbReference type="GO" id="GO:0010041">
    <property type="term" value="P:response to iron(III) ion"/>
    <property type="evidence" value="ECO:0007669"/>
    <property type="project" value="TreeGrafter"/>
</dbReference>
<reference evidence="10 11" key="1">
    <citation type="journal article" date="2016" name="Nat. Commun.">
        <title>Thousands of microbial genomes shed light on interconnected biogeochemical processes in an aquifer system.</title>
        <authorList>
            <person name="Anantharaman K."/>
            <person name="Brown C.T."/>
            <person name="Hug L.A."/>
            <person name="Sharon I."/>
            <person name="Castelle C.J."/>
            <person name="Probst A.J."/>
            <person name="Thomas B.C."/>
            <person name="Singh A."/>
            <person name="Wilkins M.J."/>
            <person name="Karaoz U."/>
            <person name="Brodie E.L."/>
            <person name="Williams K.H."/>
            <person name="Hubbard S.S."/>
            <person name="Banfield J.F."/>
        </authorList>
    </citation>
    <scope>NUCLEOTIDE SEQUENCE [LARGE SCALE GENOMIC DNA]</scope>
</reference>
<feature type="transmembrane region" description="Helical" evidence="9">
    <location>
        <begin position="92"/>
        <end position="111"/>
    </location>
</feature>
<keyword evidence="7 9" id="KW-0472">Membrane</keyword>
<feature type="region of interest" description="Disordered" evidence="8">
    <location>
        <begin position="478"/>
        <end position="500"/>
    </location>
</feature>
<dbReference type="GO" id="GO:0009103">
    <property type="term" value="P:lipopolysaccharide biosynthetic process"/>
    <property type="evidence" value="ECO:0007669"/>
    <property type="project" value="UniProtKB-ARBA"/>
</dbReference>
<feature type="transmembrane region" description="Helical" evidence="9">
    <location>
        <begin position="359"/>
        <end position="378"/>
    </location>
</feature>
<proteinExistence type="predicted"/>
<comment type="subcellular location">
    <subcellularLocation>
        <location evidence="1">Cell membrane</location>
        <topology evidence="1">Multi-pass membrane protein</topology>
    </subcellularLocation>
</comment>
<feature type="transmembrane region" description="Helical" evidence="9">
    <location>
        <begin position="142"/>
        <end position="160"/>
    </location>
</feature>
<dbReference type="GO" id="GO:0016763">
    <property type="term" value="F:pentosyltransferase activity"/>
    <property type="evidence" value="ECO:0007669"/>
    <property type="project" value="TreeGrafter"/>
</dbReference>
<keyword evidence="5 9" id="KW-0812">Transmembrane</keyword>
<gene>
    <name evidence="10" type="ORF">A3F00_04760</name>
</gene>
<sequence length="500" mass="57165">MSMFKNIIQFIIRHKLLLLILIIALFFRTYAVVERFEYAHDADLFSWIVKDIVVNHHSRLIGQLTSANGIYIGSFFYYLLIPFFWLTHMDPIGSIVPITIIGMSTVFSYWWVFKKLFNPTIGFIAAFLYGTLLWTVQFDRHVYPSTLSNIWTIWFFYVVISISRGKYQVLPILGILIGLVWHIHIALAPTLLTIPVAAMLSLKVPNIKQLFLFFLTLVITSVPLIIFETRHNFIQTISLFNNFSVDHGGGSGLPKLNLILIKLSSNIQNLIFYPSTQNIVPPILILTGILLSGIFIVKKKLMHFKELIPLYVWITGVVLFFTFSSTIISEYYFANVEVVFIGILSMLTYLVFKSSNAGKYFILTLLSVILIKNFIFFITQDYYNKGYLERKGVVEFISKDSKEKGFSCIAVSYITTPGENVGFRYFFYLKNLHVNQPWSGSPVYSVVLPDELAAGDNEVLFGHIKVIPPNSNQIKSPEEIKRSCSGQNSNLTDPLFGYTE</sequence>
<keyword evidence="6 9" id="KW-1133">Transmembrane helix</keyword>
<keyword evidence="4" id="KW-0808">Transferase</keyword>
<evidence type="ECO:0000313" key="11">
    <source>
        <dbReference type="Proteomes" id="UP000176527"/>
    </source>
</evidence>
<dbReference type="PANTHER" id="PTHR33908:SF3">
    <property type="entry name" value="UNDECAPRENYL PHOSPHATE-ALPHA-4-AMINO-4-DEOXY-L-ARABINOSE ARABINOSYL TRANSFERASE"/>
    <property type="match status" value="1"/>
</dbReference>
<dbReference type="AlphaFoldDB" id="A0A1F5KB89"/>
<feature type="transmembrane region" description="Helical" evidence="9">
    <location>
        <begin position="279"/>
        <end position="297"/>
    </location>
</feature>
<dbReference type="Proteomes" id="UP000176527">
    <property type="component" value="Unassembled WGS sequence"/>
</dbReference>
<evidence type="ECO:0008006" key="12">
    <source>
        <dbReference type="Google" id="ProtNLM"/>
    </source>
</evidence>
<evidence type="ECO:0000256" key="1">
    <source>
        <dbReference type="ARBA" id="ARBA00004651"/>
    </source>
</evidence>
<dbReference type="InterPro" id="IPR050297">
    <property type="entry name" value="LipidA_mod_glycosyltrf_83"/>
</dbReference>
<accession>A0A1F5KB89</accession>
<feature type="transmembrane region" description="Helical" evidence="9">
    <location>
        <begin position="210"/>
        <end position="227"/>
    </location>
</feature>
<evidence type="ECO:0000256" key="5">
    <source>
        <dbReference type="ARBA" id="ARBA00022692"/>
    </source>
</evidence>
<keyword evidence="2" id="KW-1003">Cell membrane</keyword>
<evidence type="ECO:0000256" key="7">
    <source>
        <dbReference type="ARBA" id="ARBA00023136"/>
    </source>
</evidence>
<evidence type="ECO:0000313" key="10">
    <source>
        <dbReference type="EMBL" id="OGE38080.1"/>
    </source>
</evidence>
<evidence type="ECO:0000256" key="6">
    <source>
        <dbReference type="ARBA" id="ARBA00022989"/>
    </source>
</evidence>
<feature type="transmembrane region" description="Helical" evidence="9">
    <location>
        <begin position="172"/>
        <end position="198"/>
    </location>
</feature>
<comment type="caution">
    <text evidence="10">The sequence shown here is derived from an EMBL/GenBank/DDBJ whole genome shotgun (WGS) entry which is preliminary data.</text>
</comment>
<dbReference type="EMBL" id="MFDE01000029">
    <property type="protein sequence ID" value="OGE38080.1"/>
    <property type="molecule type" value="Genomic_DNA"/>
</dbReference>
<evidence type="ECO:0000256" key="9">
    <source>
        <dbReference type="SAM" id="Phobius"/>
    </source>
</evidence>
<feature type="transmembrane region" description="Helical" evidence="9">
    <location>
        <begin position="117"/>
        <end position="135"/>
    </location>
</feature>